<evidence type="ECO:0000256" key="5">
    <source>
        <dbReference type="SAM" id="Phobius"/>
    </source>
</evidence>
<dbReference type="Gene3D" id="1.20.120.1630">
    <property type="match status" value="1"/>
</dbReference>
<dbReference type="AlphaFoldDB" id="A0AAD1FJX1"/>
<accession>A0AAD1FJX1</accession>
<evidence type="ECO:0000256" key="2">
    <source>
        <dbReference type="ARBA" id="ARBA00022692"/>
    </source>
</evidence>
<evidence type="ECO:0000256" key="4">
    <source>
        <dbReference type="ARBA" id="ARBA00023136"/>
    </source>
</evidence>
<feature type="transmembrane region" description="Helical" evidence="5">
    <location>
        <begin position="88"/>
        <end position="111"/>
    </location>
</feature>
<feature type="transmembrane region" description="Helical" evidence="5">
    <location>
        <begin position="117"/>
        <end position="136"/>
    </location>
</feature>
<evidence type="ECO:0008006" key="8">
    <source>
        <dbReference type="Google" id="ProtNLM"/>
    </source>
</evidence>
<comment type="subcellular location">
    <subcellularLocation>
        <location evidence="1">Endomembrane system</location>
        <topology evidence="1">Multi-pass membrane protein</topology>
    </subcellularLocation>
</comment>
<dbReference type="Pfam" id="PF04191">
    <property type="entry name" value="PEMT"/>
    <property type="match status" value="1"/>
</dbReference>
<evidence type="ECO:0000256" key="1">
    <source>
        <dbReference type="ARBA" id="ARBA00004127"/>
    </source>
</evidence>
<dbReference type="Proteomes" id="UP000217792">
    <property type="component" value="Chromosome"/>
</dbReference>
<dbReference type="RefSeq" id="WP_096363135.1">
    <property type="nucleotide sequence ID" value="NZ_AP014880.1"/>
</dbReference>
<protein>
    <recommendedName>
        <fullName evidence="8">Isoprenylcysteine carboxyl methyltransferase (ICMT) family protein</fullName>
    </recommendedName>
</protein>
<evidence type="ECO:0000313" key="7">
    <source>
        <dbReference type="Proteomes" id="UP000217792"/>
    </source>
</evidence>
<reference evidence="6 7" key="1">
    <citation type="journal article" date="2017" name="Infect. Immun.">
        <title>Characterization of the Pathogenicity of Streptococcus intermedius TYG1620 Isolated from a Human Brain Abscess Based on the Complete Genome Sequence with Transcriptome Analysis and Transposon Mutagenesis in a Murine Subcutaneous Abscess Model.</title>
        <authorList>
            <person name="Hasegawa N."/>
            <person name="Sekizuka T."/>
            <person name="Sugi Y."/>
            <person name="Kawakami N."/>
            <person name="Ogasawara Y."/>
            <person name="Kato K."/>
            <person name="Yamashita A."/>
            <person name="Takeuchi F."/>
            <person name="Kuroda M."/>
        </authorList>
    </citation>
    <scope>NUCLEOTIDE SEQUENCE [LARGE SCALE GENOMIC DNA]</scope>
    <source>
        <strain evidence="6 7">TYG1620</strain>
    </source>
</reference>
<feature type="transmembrane region" description="Helical" evidence="5">
    <location>
        <begin position="182"/>
        <end position="209"/>
    </location>
</feature>
<evidence type="ECO:0000256" key="3">
    <source>
        <dbReference type="ARBA" id="ARBA00022989"/>
    </source>
</evidence>
<sequence>MENSKFLNDIVYENQKIKKLNFFLITMVNSVLTLLFYCLIDRLAFYGAIISEFIIMTIAVVVLGMFYVKKNKYIEKYGKKRGYNLAFYRYHVTAMPLIYVSALHPLFVSHFQYDLNIFTWLLRLVGLYFILTGMVLHRKSIKIFGLDNLFMYYVYYPELGKKTESEIHKLLRHPIYSAMSRVSIGLGFLVGTSNSILCSLVLPLMQLVWLRVYEERDLLNRFNKEYKEYMIATPAIFVKITEINKFWKFLIRSK</sequence>
<organism evidence="6 7">
    <name type="scientific">Streptococcus intermedius</name>
    <dbReference type="NCBI Taxonomy" id="1338"/>
    <lineage>
        <taxon>Bacteria</taxon>
        <taxon>Bacillati</taxon>
        <taxon>Bacillota</taxon>
        <taxon>Bacilli</taxon>
        <taxon>Lactobacillales</taxon>
        <taxon>Streptococcaceae</taxon>
        <taxon>Streptococcus</taxon>
        <taxon>Streptococcus anginosus group</taxon>
    </lineage>
</organism>
<proteinExistence type="predicted"/>
<gene>
    <name evidence="6" type="ORF">SITYG_16590</name>
</gene>
<feature type="transmembrane region" description="Helical" evidence="5">
    <location>
        <begin position="43"/>
        <end position="68"/>
    </location>
</feature>
<feature type="transmembrane region" description="Helical" evidence="5">
    <location>
        <begin position="20"/>
        <end position="37"/>
    </location>
</feature>
<dbReference type="EMBL" id="AP014880">
    <property type="protein sequence ID" value="BAW17638.1"/>
    <property type="molecule type" value="Genomic_DNA"/>
</dbReference>
<dbReference type="GO" id="GO:0012505">
    <property type="term" value="C:endomembrane system"/>
    <property type="evidence" value="ECO:0007669"/>
    <property type="project" value="UniProtKB-SubCell"/>
</dbReference>
<name>A0AAD1FJX1_STRIT</name>
<keyword evidence="2 5" id="KW-0812">Transmembrane</keyword>
<keyword evidence="4 5" id="KW-0472">Membrane</keyword>
<dbReference type="InterPro" id="IPR007318">
    <property type="entry name" value="Phopholipid_MeTrfase"/>
</dbReference>
<keyword evidence="3 5" id="KW-1133">Transmembrane helix</keyword>
<evidence type="ECO:0000313" key="6">
    <source>
        <dbReference type="EMBL" id="BAW17638.1"/>
    </source>
</evidence>